<dbReference type="AlphaFoldDB" id="A0A0S7XZN8"/>
<reference evidence="5 6" key="1">
    <citation type="journal article" date="2015" name="Microbiome">
        <title>Genomic resolution of linkages in carbon, nitrogen, and sulfur cycling among widespread estuary sediment bacteria.</title>
        <authorList>
            <person name="Baker B.J."/>
            <person name="Lazar C.S."/>
            <person name="Teske A.P."/>
            <person name="Dick G.J."/>
        </authorList>
    </citation>
    <scope>NUCLEOTIDE SEQUENCE [LARGE SCALE GENOMIC DNA]</scope>
    <source>
        <strain evidence="5">DG_54_3</strain>
    </source>
</reference>
<comment type="caution">
    <text evidence="5">The sequence shown here is derived from an EMBL/GenBank/DDBJ whole genome shotgun (WGS) entry which is preliminary data.</text>
</comment>
<dbReference type="PANTHER" id="PTHR43421:SF1">
    <property type="entry name" value="METALLOPROTEASE PMBA"/>
    <property type="match status" value="1"/>
</dbReference>
<evidence type="ECO:0008006" key="7">
    <source>
        <dbReference type="Google" id="ProtNLM"/>
    </source>
</evidence>
<organism evidence="5 6">
    <name type="scientific">candidate division WOR-1 bacterium DG_54_3</name>
    <dbReference type="NCBI Taxonomy" id="1703775"/>
    <lineage>
        <taxon>Bacteria</taxon>
        <taxon>Bacillati</taxon>
        <taxon>Saganbacteria</taxon>
    </lineage>
</organism>
<evidence type="ECO:0000259" key="2">
    <source>
        <dbReference type="Pfam" id="PF01523"/>
    </source>
</evidence>
<dbReference type="InterPro" id="IPR035068">
    <property type="entry name" value="TldD/PmbA_N"/>
</dbReference>
<feature type="domain" description="Metalloprotease TldD/E N-terminal" evidence="2">
    <location>
        <begin position="22"/>
        <end position="84"/>
    </location>
</feature>
<accession>A0A0S7XZN8</accession>
<dbReference type="GO" id="GO:0005829">
    <property type="term" value="C:cytosol"/>
    <property type="evidence" value="ECO:0007669"/>
    <property type="project" value="TreeGrafter"/>
</dbReference>
<evidence type="ECO:0000259" key="4">
    <source>
        <dbReference type="Pfam" id="PF19290"/>
    </source>
</evidence>
<dbReference type="Pfam" id="PF19289">
    <property type="entry name" value="PmbA_TldD_3rd"/>
    <property type="match status" value="1"/>
</dbReference>
<dbReference type="InterPro" id="IPR047657">
    <property type="entry name" value="PmbA"/>
</dbReference>
<dbReference type="InterPro" id="IPR045570">
    <property type="entry name" value="Metalloprtase-TldD/E_cen_dom"/>
</dbReference>
<dbReference type="Pfam" id="PF01523">
    <property type="entry name" value="PmbA_TldD_1st"/>
    <property type="match status" value="1"/>
</dbReference>
<proteinExistence type="inferred from homology"/>
<dbReference type="InterPro" id="IPR002510">
    <property type="entry name" value="Metalloprtase-TldD/E_N"/>
</dbReference>
<feature type="domain" description="Metalloprotease TldD/E C-terminal" evidence="3">
    <location>
        <begin position="225"/>
        <end position="443"/>
    </location>
</feature>
<protein>
    <recommendedName>
        <fullName evidence="7">Peptidase C69</fullName>
    </recommendedName>
</protein>
<dbReference type="InterPro" id="IPR045569">
    <property type="entry name" value="Metalloprtase-TldD/E_C"/>
</dbReference>
<evidence type="ECO:0000256" key="1">
    <source>
        <dbReference type="ARBA" id="ARBA00005836"/>
    </source>
</evidence>
<dbReference type="PANTHER" id="PTHR43421">
    <property type="entry name" value="METALLOPROTEASE PMBA"/>
    <property type="match status" value="1"/>
</dbReference>
<comment type="similarity">
    <text evidence="1">Belongs to the peptidase U62 family.</text>
</comment>
<gene>
    <name evidence="5" type="ORF">AMJ44_07265</name>
</gene>
<dbReference type="GO" id="GO:0006508">
    <property type="term" value="P:proteolysis"/>
    <property type="evidence" value="ECO:0007669"/>
    <property type="project" value="InterPro"/>
</dbReference>
<dbReference type="EMBL" id="LIZX01000063">
    <property type="protein sequence ID" value="KPJ67340.1"/>
    <property type="molecule type" value="Genomic_DNA"/>
</dbReference>
<evidence type="ECO:0000313" key="6">
    <source>
        <dbReference type="Proteomes" id="UP000051861"/>
    </source>
</evidence>
<dbReference type="Pfam" id="PF19290">
    <property type="entry name" value="PmbA_TldD_2nd"/>
    <property type="match status" value="1"/>
</dbReference>
<evidence type="ECO:0000313" key="5">
    <source>
        <dbReference type="EMBL" id="KPJ67340.1"/>
    </source>
</evidence>
<name>A0A0S7XZN8_UNCSA</name>
<dbReference type="SUPFAM" id="SSF111283">
    <property type="entry name" value="Putative modulator of DNA gyrase, PmbA/TldD"/>
    <property type="match status" value="1"/>
</dbReference>
<evidence type="ECO:0000259" key="3">
    <source>
        <dbReference type="Pfam" id="PF19289"/>
    </source>
</evidence>
<dbReference type="GO" id="GO:0008237">
    <property type="term" value="F:metallopeptidase activity"/>
    <property type="evidence" value="ECO:0007669"/>
    <property type="project" value="InterPro"/>
</dbReference>
<dbReference type="Proteomes" id="UP000051861">
    <property type="component" value="Unassembled WGS sequence"/>
</dbReference>
<dbReference type="Gene3D" id="3.30.2290.10">
    <property type="entry name" value="PmbA/TldD superfamily"/>
    <property type="match status" value="1"/>
</dbReference>
<dbReference type="InterPro" id="IPR036059">
    <property type="entry name" value="TldD/PmbA_sf"/>
</dbReference>
<sequence length="444" mass="47240">MDYKNLAEQLVKRCLNKGADGAEVYIEIGRNLNIRVRNGEVETVQESSARGAGFRVFVKGRMAFSSCNDFQDAALNNAIESAVRFAGNTTPDENNVLPDDKGVTKVEGLYDPGIAKVSTDKKIELAKKVEELAMKDSRITKSAGAGYGEGEGEVFLANSNGLLKSSQMSACSFGVSVVAEKGEQKSTGGEYCSRRFFGDLKPAEEVAEKAARDAYEMLDPQMVKTQKASVIFDPDVARSILGGILGAINGERVLQGASFLGKKMDQKIASELVTIIDDATLPKGLGSQPFDGEGVPTQKRIIVDKGVLKGFMYNTIVAKRAGIKSTGNASRGGFTSLPGIGPHNFYMAAGESSPEEIIKATKNGLLLKGVTGYGINPVSGNFSGGASGFWVENGKIAFPVRGLTIAGSAEEMLNAIDMLGNDLDLNRSFTSPTFRIKEIQIGGK</sequence>
<dbReference type="PATRIC" id="fig|1703775.3.peg.2859"/>
<feature type="domain" description="Metalloprotease TldD/E central" evidence="4">
    <location>
        <begin position="115"/>
        <end position="218"/>
    </location>
</feature>